<dbReference type="AlphaFoldDB" id="A0A1I3TS93"/>
<organism evidence="2 3">
    <name type="scientific">Parapedobacter indicus</name>
    <dbReference type="NCBI Taxonomy" id="1477437"/>
    <lineage>
        <taxon>Bacteria</taxon>
        <taxon>Pseudomonadati</taxon>
        <taxon>Bacteroidota</taxon>
        <taxon>Sphingobacteriia</taxon>
        <taxon>Sphingobacteriales</taxon>
        <taxon>Sphingobacteriaceae</taxon>
        <taxon>Parapedobacter</taxon>
    </lineage>
</organism>
<evidence type="ECO:0000256" key="1">
    <source>
        <dbReference type="SAM" id="SignalP"/>
    </source>
</evidence>
<dbReference type="RefSeq" id="WP_090631135.1">
    <property type="nucleotide sequence ID" value="NZ_FOQO01000013.1"/>
</dbReference>
<proteinExistence type="predicted"/>
<name>A0A1I3TS93_9SPHI</name>
<protein>
    <recommendedName>
        <fullName evidence="4">Lipoprotein</fullName>
    </recommendedName>
</protein>
<dbReference type="Proteomes" id="UP000198670">
    <property type="component" value="Unassembled WGS sequence"/>
</dbReference>
<accession>A0A1I3TS93</accession>
<evidence type="ECO:0008006" key="4">
    <source>
        <dbReference type="Google" id="ProtNLM"/>
    </source>
</evidence>
<feature type="chain" id="PRO_5011722097" description="Lipoprotein" evidence="1">
    <location>
        <begin position="20"/>
        <end position="124"/>
    </location>
</feature>
<feature type="signal peptide" evidence="1">
    <location>
        <begin position="1"/>
        <end position="19"/>
    </location>
</feature>
<evidence type="ECO:0000313" key="3">
    <source>
        <dbReference type="Proteomes" id="UP000198670"/>
    </source>
</evidence>
<dbReference type="PROSITE" id="PS51257">
    <property type="entry name" value="PROKAR_LIPOPROTEIN"/>
    <property type="match status" value="1"/>
</dbReference>
<keyword evidence="3" id="KW-1185">Reference proteome</keyword>
<evidence type="ECO:0000313" key="2">
    <source>
        <dbReference type="EMBL" id="SFJ73490.1"/>
    </source>
</evidence>
<sequence length="124" mass="14100">MKVNLFSLAILSLFFTFQACDKAEHLGEDVFRTTYLGPSDGCPSWPLVRFEKKDIDRLSRLIDMEFAEAYGERPIASAVNLTGNYREGQTVILKIGQFPPEQAIICLANVRWYLGVFVLEEHPD</sequence>
<dbReference type="OrthoDB" id="9982600at2"/>
<gene>
    <name evidence="2" type="ORF">SAMN05444682_11354</name>
</gene>
<dbReference type="STRING" id="1477437.SAMN05444682_11354"/>
<keyword evidence="1" id="KW-0732">Signal</keyword>
<reference evidence="2 3" key="1">
    <citation type="submission" date="2016-10" db="EMBL/GenBank/DDBJ databases">
        <authorList>
            <person name="de Groot N.N."/>
        </authorList>
    </citation>
    <scope>NUCLEOTIDE SEQUENCE [LARGE SCALE GENOMIC DNA]</scope>
    <source>
        <strain evidence="2 3">RK1</strain>
    </source>
</reference>
<dbReference type="EMBL" id="FOQO01000013">
    <property type="protein sequence ID" value="SFJ73490.1"/>
    <property type="molecule type" value="Genomic_DNA"/>
</dbReference>